<feature type="transmembrane region" description="Helical" evidence="7">
    <location>
        <begin position="178"/>
        <end position="200"/>
    </location>
</feature>
<evidence type="ECO:0000256" key="7">
    <source>
        <dbReference type="RuleBase" id="RU363032"/>
    </source>
</evidence>
<dbReference type="PANTHER" id="PTHR30151">
    <property type="entry name" value="ALKANE SULFONATE ABC TRANSPORTER-RELATED, MEMBRANE SUBUNIT"/>
    <property type="match status" value="1"/>
</dbReference>
<comment type="caution">
    <text evidence="9">The sequence shown here is derived from an EMBL/GenBank/DDBJ whole genome shotgun (WGS) entry which is preliminary data.</text>
</comment>
<dbReference type="AlphaFoldDB" id="A0A372EKG1"/>
<accession>A0A372EKG1</accession>
<keyword evidence="2 7" id="KW-0813">Transport</keyword>
<evidence type="ECO:0000256" key="3">
    <source>
        <dbReference type="ARBA" id="ARBA00022475"/>
    </source>
</evidence>
<reference evidence="9 10" key="1">
    <citation type="submission" date="2018-08" db="EMBL/GenBank/DDBJ databases">
        <title>Hydrogenophaga sp. LA-38 isolated from sludge.</title>
        <authorList>
            <person name="Im W.-T."/>
        </authorList>
    </citation>
    <scope>NUCLEOTIDE SEQUENCE [LARGE SCALE GENOMIC DNA]</scope>
    <source>
        <strain evidence="9 10">LA-38</strain>
    </source>
</reference>
<feature type="domain" description="ABC transmembrane type-1" evidence="8">
    <location>
        <begin position="59"/>
        <end position="239"/>
    </location>
</feature>
<dbReference type="GO" id="GO:0055085">
    <property type="term" value="P:transmembrane transport"/>
    <property type="evidence" value="ECO:0007669"/>
    <property type="project" value="InterPro"/>
</dbReference>
<dbReference type="InterPro" id="IPR000515">
    <property type="entry name" value="MetI-like"/>
</dbReference>
<evidence type="ECO:0000313" key="10">
    <source>
        <dbReference type="Proteomes" id="UP000261931"/>
    </source>
</evidence>
<proteinExistence type="inferred from homology"/>
<dbReference type="PANTHER" id="PTHR30151:SF0">
    <property type="entry name" value="ABC TRANSPORTER PERMEASE PROTEIN MJ0413-RELATED"/>
    <property type="match status" value="1"/>
</dbReference>
<dbReference type="RefSeq" id="WP_116958786.1">
    <property type="nucleotide sequence ID" value="NZ_QVLS01000005.1"/>
</dbReference>
<dbReference type="Proteomes" id="UP000261931">
    <property type="component" value="Unassembled WGS sequence"/>
</dbReference>
<dbReference type="Pfam" id="PF00528">
    <property type="entry name" value="BPD_transp_1"/>
    <property type="match status" value="1"/>
</dbReference>
<gene>
    <name evidence="9" type="ORF">DY262_10320</name>
</gene>
<evidence type="ECO:0000256" key="5">
    <source>
        <dbReference type="ARBA" id="ARBA00022989"/>
    </source>
</evidence>
<dbReference type="CDD" id="cd06261">
    <property type="entry name" value="TM_PBP2"/>
    <property type="match status" value="1"/>
</dbReference>
<dbReference type="EMBL" id="QVLS01000005">
    <property type="protein sequence ID" value="RFP79359.1"/>
    <property type="molecule type" value="Genomic_DNA"/>
</dbReference>
<comment type="subcellular location">
    <subcellularLocation>
        <location evidence="1 7">Cell membrane</location>
        <topology evidence="1 7">Multi-pass membrane protein</topology>
    </subcellularLocation>
</comment>
<dbReference type="GO" id="GO:0005886">
    <property type="term" value="C:plasma membrane"/>
    <property type="evidence" value="ECO:0007669"/>
    <property type="project" value="UniProtKB-SubCell"/>
</dbReference>
<evidence type="ECO:0000259" key="8">
    <source>
        <dbReference type="PROSITE" id="PS50928"/>
    </source>
</evidence>
<evidence type="ECO:0000313" key="9">
    <source>
        <dbReference type="EMBL" id="RFP79359.1"/>
    </source>
</evidence>
<feature type="transmembrane region" description="Helical" evidence="7">
    <location>
        <begin position="68"/>
        <end position="90"/>
    </location>
</feature>
<evidence type="ECO:0000256" key="6">
    <source>
        <dbReference type="ARBA" id="ARBA00023136"/>
    </source>
</evidence>
<keyword evidence="3" id="KW-1003">Cell membrane</keyword>
<dbReference type="Gene3D" id="1.10.3720.10">
    <property type="entry name" value="MetI-like"/>
    <property type="match status" value="1"/>
</dbReference>
<evidence type="ECO:0000256" key="4">
    <source>
        <dbReference type="ARBA" id="ARBA00022692"/>
    </source>
</evidence>
<dbReference type="PROSITE" id="PS50928">
    <property type="entry name" value="ABC_TM1"/>
    <property type="match status" value="1"/>
</dbReference>
<sequence length="252" mass="26410">MKQPQPSHWPASLGLLTALLALWWAIGRAGWVSPAFLPTPEATALSLVEGLRGDLLGASLNTIGRLLLGWLLAAAAGVVLGAAIASSSALRPWVQPTLEFLRPLPASAVMPLAIALYGLSPAMVLAVIAFGAIWPTLLATVHGVSSVEPRLINVARCLRLSRPAFLWKMGLPHAAPDILAGLRLSLTVSLLVCTLGEMLATQDGLGLTILLAARAYRASELFACLVLLSLIGLAGHALLVLAERGLLRGRRA</sequence>
<feature type="transmembrane region" description="Helical" evidence="7">
    <location>
        <begin position="111"/>
        <end position="134"/>
    </location>
</feature>
<keyword evidence="5 7" id="KW-1133">Transmembrane helix</keyword>
<name>A0A372EKG1_9BURK</name>
<keyword evidence="4 7" id="KW-0812">Transmembrane</keyword>
<evidence type="ECO:0000256" key="2">
    <source>
        <dbReference type="ARBA" id="ARBA00022448"/>
    </source>
</evidence>
<organism evidence="9 10">
    <name type="scientific">Hydrogenophaga borbori</name>
    <dbReference type="NCBI Taxonomy" id="2294117"/>
    <lineage>
        <taxon>Bacteria</taxon>
        <taxon>Pseudomonadati</taxon>
        <taxon>Pseudomonadota</taxon>
        <taxon>Betaproteobacteria</taxon>
        <taxon>Burkholderiales</taxon>
        <taxon>Comamonadaceae</taxon>
        <taxon>Hydrogenophaga</taxon>
    </lineage>
</organism>
<dbReference type="InterPro" id="IPR035906">
    <property type="entry name" value="MetI-like_sf"/>
</dbReference>
<keyword evidence="6 7" id="KW-0472">Membrane</keyword>
<keyword evidence="10" id="KW-1185">Reference proteome</keyword>
<protein>
    <submittedName>
        <fullName evidence="9">ABC transporter permease subunit</fullName>
    </submittedName>
</protein>
<dbReference type="SUPFAM" id="SSF161098">
    <property type="entry name" value="MetI-like"/>
    <property type="match status" value="1"/>
</dbReference>
<feature type="transmembrane region" description="Helical" evidence="7">
    <location>
        <begin position="221"/>
        <end position="242"/>
    </location>
</feature>
<evidence type="ECO:0000256" key="1">
    <source>
        <dbReference type="ARBA" id="ARBA00004651"/>
    </source>
</evidence>
<comment type="similarity">
    <text evidence="7">Belongs to the binding-protein-dependent transport system permease family.</text>
</comment>